<name>A0A6J5M193_9CAUD</name>
<dbReference type="SUPFAM" id="SSF103084">
    <property type="entry name" value="Holliday junction resolvase RusA"/>
    <property type="match status" value="1"/>
</dbReference>
<evidence type="ECO:0000313" key="1">
    <source>
        <dbReference type="EMBL" id="CAB4139077.1"/>
    </source>
</evidence>
<dbReference type="Pfam" id="PF05866">
    <property type="entry name" value="RusA"/>
    <property type="match status" value="1"/>
</dbReference>
<dbReference type="EMBL" id="LR796350">
    <property type="protein sequence ID" value="CAB4139077.1"/>
    <property type="molecule type" value="Genomic_DNA"/>
</dbReference>
<dbReference type="GO" id="GO:0006281">
    <property type="term" value="P:DNA repair"/>
    <property type="evidence" value="ECO:0007669"/>
    <property type="project" value="InterPro"/>
</dbReference>
<dbReference type="InterPro" id="IPR008822">
    <property type="entry name" value="Endonuclease_RusA-like"/>
</dbReference>
<gene>
    <name evidence="1" type="ORF">UFOVP340_11</name>
</gene>
<reference evidence="1" key="1">
    <citation type="submission" date="2020-04" db="EMBL/GenBank/DDBJ databases">
        <authorList>
            <person name="Chiriac C."/>
            <person name="Salcher M."/>
            <person name="Ghai R."/>
            <person name="Kavagutti S V."/>
        </authorList>
    </citation>
    <scope>NUCLEOTIDE SEQUENCE</scope>
</reference>
<dbReference type="GO" id="GO:0006310">
    <property type="term" value="P:DNA recombination"/>
    <property type="evidence" value="ECO:0007669"/>
    <property type="project" value="InterPro"/>
</dbReference>
<accession>A0A6J5M193</accession>
<organism evidence="1">
    <name type="scientific">uncultured Caudovirales phage</name>
    <dbReference type="NCBI Taxonomy" id="2100421"/>
    <lineage>
        <taxon>Viruses</taxon>
        <taxon>Duplodnaviria</taxon>
        <taxon>Heunggongvirae</taxon>
        <taxon>Uroviricota</taxon>
        <taxon>Caudoviricetes</taxon>
        <taxon>Peduoviridae</taxon>
        <taxon>Maltschvirus</taxon>
        <taxon>Maltschvirus maltsch</taxon>
    </lineage>
</organism>
<dbReference type="GO" id="GO:0000287">
    <property type="term" value="F:magnesium ion binding"/>
    <property type="evidence" value="ECO:0007669"/>
    <property type="project" value="InterPro"/>
</dbReference>
<dbReference type="Gene3D" id="3.30.1330.70">
    <property type="entry name" value="Holliday junction resolvase RusA"/>
    <property type="match status" value="1"/>
</dbReference>
<protein>
    <submittedName>
        <fullName evidence="1">Rus Holliday junction resolvase</fullName>
    </submittedName>
</protein>
<proteinExistence type="predicted"/>
<dbReference type="InterPro" id="IPR036614">
    <property type="entry name" value="RusA-like_sf"/>
</dbReference>
<sequence>MATISLRIEPPPTHQAALRILKTRDGRSFIGKMAKSSAKKWSVAFTTMLKEAKHKYSIKTHEGPTTVGIVFVYPHTKATAKLGHSVVKVTRPDVDNLAKSVLDCMTDAGWLKDDNLIVELILRKIHGETPQVVIDINDYVE</sequence>